<keyword evidence="1" id="KW-0472">Membrane</keyword>
<gene>
    <name evidence="2" type="ORF">B2A_10033</name>
</gene>
<evidence type="ECO:0000256" key="1">
    <source>
        <dbReference type="SAM" id="Phobius"/>
    </source>
</evidence>
<dbReference type="AlphaFoldDB" id="T1AQT6"/>
<comment type="caution">
    <text evidence="2">The sequence shown here is derived from an EMBL/GenBank/DDBJ whole genome shotgun (WGS) entry which is preliminary data.</text>
</comment>
<proteinExistence type="predicted"/>
<feature type="transmembrane region" description="Helical" evidence="1">
    <location>
        <begin position="121"/>
        <end position="139"/>
    </location>
</feature>
<organism evidence="2">
    <name type="scientific">mine drainage metagenome</name>
    <dbReference type="NCBI Taxonomy" id="410659"/>
    <lineage>
        <taxon>unclassified sequences</taxon>
        <taxon>metagenomes</taxon>
        <taxon>ecological metagenomes</taxon>
    </lineage>
</organism>
<keyword evidence="1" id="KW-1133">Transmembrane helix</keyword>
<feature type="non-terminal residue" evidence="2">
    <location>
        <position position="160"/>
    </location>
</feature>
<reference evidence="2" key="1">
    <citation type="submission" date="2013-08" db="EMBL/GenBank/DDBJ databases">
        <authorList>
            <person name="Mendez C."/>
            <person name="Richter M."/>
            <person name="Ferrer M."/>
            <person name="Sanchez J."/>
        </authorList>
    </citation>
    <scope>NUCLEOTIDE SEQUENCE</scope>
</reference>
<feature type="transmembrane region" description="Helical" evidence="1">
    <location>
        <begin position="96"/>
        <end position="115"/>
    </location>
</feature>
<feature type="transmembrane region" description="Helical" evidence="1">
    <location>
        <begin position="57"/>
        <end position="76"/>
    </location>
</feature>
<name>T1AQT6_9ZZZZ</name>
<sequence>MESELITDAVHVSEKETQRRQMLLQIIQPGLAGLMDGSVSTLAPIFAAAFATHNTSSTFLIGLAAAIGAGISMAFAEAMSDTGLLTGRGSPWVRGFVTGGMTALGGLFHTLPFLISNFRLAVSVAVAVVLVELITIAWIRRRYMDTPFLAAVFQVVVGGA</sequence>
<accession>T1AQT6</accession>
<protein>
    <submittedName>
        <fullName evidence="2">Rubrerythrin</fullName>
    </submittedName>
</protein>
<dbReference type="EMBL" id="AUZZ01007240">
    <property type="protein sequence ID" value="EQD43074.1"/>
    <property type="molecule type" value="Genomic_DNA"/>
</dbReference>
<keyword evidence="1" id="KW-0812">Transmembrane</keyword>
<reference evidence="2" key="2">
    <citation type="journal article" date="2014" name="ISME J.">
        <title>Microbial stratification in low pH oxic and suboxic macroscopic growths along an acid mine drainage.</title>
        <authorList>
            <person name="Mendez-Garcia C."/>
            <person name="Mesa V."/>
            <person name="Sprenger R.R."/>
            <person name="Richter M."/>
            <person name="Diez M.S."/>
            <person name="Solano J."/>
            <person name="Bargiela R."/>
            <person name="Golyshina O.V."/>
            <person name="Manteca A."/>
            <person name="Ramos J.L."/>
            <person name="Gallego J.R."/>
            <person name="Llorente I."/>
            <person name="Martins Dos Santos V.A."/>
            <person name="Jensen O.N."/>
            <person name="Pelaez A.I."/>
            <person name="Sanchez J."/>
            <person name="Ferrer M."/>
        </authorList>
    </citation>
    <scope>NUCLEOTIDE SEQUENCE</scope>
</reference>
<evidence type="ECO:0000313" key="2">
    <source>
        <dbReference type="EMBL" id="EQD43074.1"/>
    </source>
</evidence>
<feature type="transmembrane region" description="Helical" evidence="1">
    <location>
        <begin position="29"/>
        <end position="51"/>
    </location>
</feature>